<gene>
    <name evidence="2" type="ORF">H8K32_12055</name>
</gene>
<keyword evidence="1" id="KW-1133">Transmembrane helix</keyword>
<evidence type="ECO:0000313" key="3">
    <source>
        <dbReference type="Proteomes" id="UP000634011"/>
    </source>
</evidence>
<keyword evidence="1" id="KW-0472">Membrane</keyword>
<dbReference type="Proteomes" id="UP000634011">
    <property type="component" value="Unassembled WGS sequence"/>
</dbReference>
<protein>
    <submittedName>
        <fullName evidence="2">Uncharacterized protein</fullName>
    </submittedName>
</protein>
<dbReference type="AlphaFoldDB" id="A0A923HFK8"/>
<dbReference type="EMBL" id="JACOFV010000010">
    <property type="protein sequence ID" value="MBC3862839.1"/>
    <property type="molecule type" value="Genomic_DNA"/>
</dbReference>
<keyword evidence="1" id="KW-0812">Transmembrane</keyword>
<proteinExistence type="predicted"/>
<evidence type="ECO:0000256" key="1">
    <source>
        <dbReference type="SAM" id="Phobius"/>
    </source>
</evidence>
<sequence>MDYLSSTTALIIFVSSVVIGVFLHIKAYGGKNGERYRKMQMQGPFVPVSEENTEENVVH</sequence>
<comment type="caution">
    <text evidence="2">The sequence shown here is derived from an EMBL/GenBank/DDBJ whole genome shotgun (WGS) entry which is preliminary data.</text>
</comment>
<name>A0A923HFK8_9BURK</name>
<reference evidence="2" key="1">
    <citation type="submission" date="2020-08" db="EMBL/GenBank/DDBJ databases">
        <title>Novel species isolated from subtropical streams in China.</title>
        <authorList>
            <person name="Lu H."/>
        </authorList>
    </citation>
    <scope>NUCLEOTIDE SEQUENCE</scope>
    <source>
        <strain evidence="2">KACC 12607</strain>
    </source>
</reference>
<evidence type="ECO:0000313" key="2">
    <source>
        <dbReference type="EMBL" id="MBC3862839.1"/>
    </source>
</evidence>
<dbReference type="RefSeq" id="WP_186912784.1">
    <property type="nucleotide sequence ID" value="NZ_JACOFV010000010.1"/>
</dbReference>
<feature type="transmembrane region" description="Helical" evidence="1">
    <location>
        <begin position="6"/>
        <end position="29"/>
    </location>
</feature>
<organism evidence="2 3">
    <name type="scientific">Undibacterium jejuense</name>
    <dbReference type="NCBI Taxonomy" id="1344949"/>
    <lineage>
        <taxon>Bacteria</taxon>
        <taxon>Pseudomonadati</taxon>
        <taxon>Pseudomonadota</taxon>
        <taxon>Betaproteobacteria</taxon>
        <taxon>Burkholderiales</taxon>
        <taxon>Oxalobacteraceae</taxon>
        <taxon>Undibacterium</taxon>
    </lineage>
</organism>
<accession>A0A923HFK8</accession>
<keyword evidence="3" id="KW-1185">Reference proteome</keyword>